<dbReference type="Ensembl" id="ENSCVAT00000022331.1">
    <property type="protein sequence ID" value="ENSCVAP00000029415.1"/>
    <property type="gene ID" value="ENSCVAG00000017157.1"/>
</dbReference>
<accession>A0A3Q2GMC8</accession>
<feature type="region of interest" description="Disordered" evidence="1">
    <location>
        <begin position="1"/>
        <end position="23"/>
    </location>
</feature>
<feature type="region of interest" description="Disordered" evidence="1">
    <location>
        <begin position="67"/>
        <end position="111"/>
    </location>
</feature>
<dbReference type="AlphaFoldDB" id="A0A3Q2GMC8"/>
<evidence type="ECO:0000256" key="1">
    <source>
        <dbReference type="SAM" id="MobiDB-lite"/>
    </source>
</evidence>
<organism evidence="2 3">
    <name type="scientific">Cyprinodon variegatus</name>
    <name type="common">Sheepshead minnow</name>
    <dbReference type="NCBI Taxonomy" id="28743"/>
    <lineage>
        <taxon>Eukaryota</taxon>
        <taxon>Metazoa</taxon>
        <taxon>Chordata</taxon>
        <taxon>Craniata</taxon>
        <taxon>Vertebrata</taxon>
        <taxon>Euteleostomi</taxon>
        <taxon>Actinopterygii</taxon>
        <taxon>Neopterygii</taxon>
        <taxon>Teleostei</taxon>
        <taxon>Neoteleostei</taxon>
        <taxon>Acanthomorphata</taxon>
        <taxon>Ovalentaria</taxon>
        <taxon>Atherinomorphae</taxon>
        <taxon>Cyprinodontiformes</taxon>
        <taxon>Cyprinodontidae</taxon>
        <taxon>Cyprinodon</taxon>
    </lineage>
</organism>
<proteinExistence type="predicted"/>
<feature type="compositionally biased region" description="Low complexity" evidence="1">
    <location>
        <begin position="1"/>
        <end position="12"/>
    </location>
</feature>
<keyword evidence="3" id="KW-1185">Reference proteome</keyword>
<reference evidence="2" key="2">
    <citation type="submission" date="2025-09" db="UniProtKB">
        <authorList>
            <consortium name="Ensembl"/>
        </authorList>
    </citation>
    <scope>IDENTIFICATION</scope>
</reference>
<dbReference type="Proteomes" id="UP000265020">
    <property type="component" value="Unassembled WGS sequence"/>
</dbReference>
<reference evidence="2" key="1">
    <citation type="submission" date="2025-08" db="UniProtKB">
        <authorList>
            <consortium name="Ensembl"/>
        </authorList>
    </citation>
    <scope>IDENTIFICATION</scope>
</reference>
<sequence length="111" mass="12171">RPPAALQPAARLTCPGLSSSHDPGVCPRDQGLHLRPSELLKFLPSWEGLMEMLDQSLEGSVRRSCGDGRAVCSHHHQRPSGCVRRPRRSVPVPDGEQWRTGEAPPRVPTLP</sequence>
<feature type="compositionally biased region" description="Basic residues" evidence="1">
    <location>
        <begin position="72"/>
        <end position="88"/>
    </location>
</feature>
<evidence type="ECO:0000313" key="3">
    <source>
        <dbReference type="Proteomes" id="UP000265020"/>
    </source>
</evidence>
<protein>
    <submittedName>
        <fullName evidence="2">Uncharacterized protein</fullName>
    </submittedName>
</protein>
<evidence type="ECO:0000313" key="2">
    <source>
        <dbReference type="Ensembl" id="ENSCVAP00000029415.1"/>
    </source>
</evidence>
<name>A0A3Q2GMC8_CYPVA</name>